<comment type="caution">
    <text evidence="1">The sequence shown here is derived from an EMBL/GenBank/DDBJ whole genome shotgun (WGS) entry which is preliminary data.</text>
</comment>
<organism evidence="1 2">
    <name type="scientific">Wickerhamomyces pijperi</name>
    <name type="common">Yeast</name>
    <name type="synonym">Pichia pijperi</name>
    <dbReference type="NCBI Taxonomy" id="599730"/>
    <lineage>
        <taxon>Eukaryota</taxon>
        <taxon>Fungi</taxon>
        <taxon>Dikarya</taxon>
        <taxon>Ascomycota</taxon>
        <taxon>Saccharomycotina</taxon>
        <taxon>Saccharomycetes</taxon>
        <taxon>Phaffomycetales</taxon>
        <taxon>Wickerhamomycetaceae</taxon>
        <taxon>Wickerhamomyces</taxon>
    </lineage>
</organism>
<evidence type="ECO:0000313" key="2">
    <source>
        <dbReference type="Proteomes" id="UP000774326"/>
    </source>
</evidence>
<dbReference type="Proteomes" id="UP000774326">
    <property type="component" value="Unassembled WGS sequence"/>
</dbReference>
<gene>
    <name evidence="1" type="ORF">WICPIJ_003937</name>
</gene>
<reference evidence="1" key="1">
    <citation type="journal article" date="2021" name="Open Biol.">
        <title>Shared evolutionary footprints suggest mitochondrial oxidative damage underlies multiple complex I losses in fungi.</title>
        <authorList>
            <person name="Schikora-Tamarit M.A."/>
            <person name="Marcet-Houben M."/>
            <person name="Nosek J."/>
            <person name="Gabaldon T."/>
        </authorList>
    </citation>
    <scope>NUCLEOTIDE SEQUENCE</scope>
    <source>
        <strain evidence="1">CBS2887</strain>
    </source>
</reference>
<keyword evidence="2" id="KW-1185">Reference proteome</keyword>
<dbReference type="OrthoDB" id="4046837at2759"/>
<protein>
    <submittedName>
        <fullName evidence="1">Uncharacterized protein</fullName>
    </submittedName>
</protein>
<evidence type="ECO:0000313" key="1">
    <source>
        <dbReference type="EMBL" id="KAH3685090.1"/>
    </source>
</evidence>
<sequence>GIHDALESNQDINIEDIEATAAPVSATKILLYAWNGLFDQSMDEYNEAVAKWNNDPSAVSELVYCLVLAALL</sequence>
<dbReference type="EMBL" id="JAEUBG010002170">
    <property type="protein sequence ID" value="KAH3685090.1"/>
    <property type="molecule type" value="Genomic_DNA"/>
</dbReference>
<dbReference type="AlphaFoldDB" id="A0A9P8Q8W1"/>
<proteinExistence type="predicted"/>
<reference evidence="1" key="2">
    <citation type="submission" date="2021-01" db="EMBL/GenBank/DDBJ databases">
        <authorList>
            <person name="Schikora-Tamarit M.A."/>
        </authorList>
    </citation>
    <scope>NUCLEOTIDE SEQUENCE</scope>
    <source>
        <strain evidence="1">CBS2887</strain>
    </source>
</reference>
<name>A0A9P8Q8W1_WICPI</name>
<feature type="non-terminal residue" evidence="1">
    <location>
        <position position="72"/>
    </location>
</feature>
<accession>A0A9P8Q8W1</accession>
<feature type="non-terminal residue" evidence="1">
    <location>
        <position position="1"/>
    </location>
</feature>